<dbReference type="Proteomes" id="UP001213972">
    <property type="component" value="Chromosome"/>
</dbReference>
<evidence type="ECO:0000313" key="3">
    <source>
        <dbReference type="EMBL" id="WEK14993.1"/>
    </source>
</evidence>
<evidence type="ECO:0000256" key="1">
    <source>
        <dbReference type="SAM" id="MobiDB-lite"/>
    </source>
</evidence>
<accession>A0AAJ5W4B7</accession>
<dbReference type="PROSITE" id="PS51257">
    <property type="entry name" value="PROKAR_LIPOPROTEIN"/>
    <property type="match status" value="1"/>
</dbReference>
<organism evidence="3 4">
    <name type="scientific">Candidatus Microbacterium phytovorans</name>
    <dbReference type="NCBI Taxonomy" id="3121374"/>
    <lineage>
        <taxon>Bacteria</taxon>
        <taxon>Bacillati</taxon>
        <taxon>Actinomycetota</taxon>
        <taxon>Actinomycetes</taxon>
        <taxon>Micrococcales</taxon>
        <taxon>Microbacteriaceae</taxon>
        <taxon>Microbacterium</taxon>
    </lineage>
</organism>
<reference evidence="3" key="1">
    <citation type="submission" date="2023-03" db="EMBL/GenBank/DDBJ databases">
        <title>Andean soil-derived lignocellulolytic bacterial consortium as a source of novel taxa and putative plastic-active enzymes.</title>
        <authorList>
            <person name="Diaz-Garcia L."/>
            <person name="Chuvochina M."/>
            <person name="Feuerriegel G."/>
            <person name="Bunk B."/>
            <person name="Sproer C."/>
            <person name="Streit W.R."/>
            <person name="Rodriguez L.M."/>
            <person name="Overmann J."/>
            <person name="Jimenez D.J."/>
        </authorList>
    </citation>
    <scope>NUCLEOTIDE SEQUENCE</scope>
    <source>
        <strain evidence="3">MAG 4610</strain>
    </source>
</reference>
<name>A0AAJ5W4B7_9MICO</name>
<feature type="region of interest" description="Disordered" evidence="1">
    <location>
        <begin position="66"/>
        <end position="93"/>
    </location>
</feature>
<feature type="chain" id="PRO_5042565339" description="Lipoprotein" evidence="2">
    <location>
        <begin position="29"/>
        <end position="177"/>
    </location>
</feature>
<dbReference type="EMBL" id="CP119321">
    <property type="protein sequence ID" value="WEK14993.1"/>
    <property type="molecule type" value="Genomic_DNA"/>
</dbReference>
<keyword evidence="2" id="KW-0732">Signal</keyword>
<gene>
    <name evidence="3" type="ORF">P0Y48_02960</name>
</gene>
<dbReference type="AlphaFoldDB" id="A0AAJ5W4B7"/>
<protein>
    <recommendedName>
        <fullName evidence="5">Lipoprotein</fullName>
    </recommendedName>
</protein>
<evidence type="ECO:0008006" key="5">
    <source>
        <dbReference type="Google" id="ProtNLM"/>
    </source>
</evidence>
<sequence length="177" mass="18576">MMRKTVVTTLAATVVVAGLCGCAPDPFADPTPAPTPSGVVSGFASDEEAFAAAEATYRAYVDAVNERRKDPRSEPDPLSFMTKSGSAEERSAESELRSRGWKIVGDSSIASVTPIFADESSATLNVCLDASGTTVVDGKGNDVTPRERDDRVSVSVHFEVFAGRAHIAGTQTMEVGC</sequence>
<proteinExistence type="predicted"/>
<evidence type="ECO:0000256" key="2">
    <source>
        <dbReference type="SAM" id="SignalP"/>
    </source>
</evidence>
<evidence type="ECO:0000313" key="4">
    <source>
        <dbReference type="Proteomes" id="UP001213972"/>
    </source>
</evidence>
<feature type="signal peptide" evidence="2">
    <location>
        <begin position="1"/>
        <end position="28"/>
    </location>
</feature>
<feature type="compositionally biased region" description="Basic and acidic residues" evidence="1">
    <location>
        <begin position="66"/>
        <end position="75"/>
    </location>
</feature>